<dbReference type="Pfam" id="PF11161">
    <property type="entry name" value="DUF2944"/>
    <property type="match status" value="1"/>
</dbReference>
<organism evidence="1 2">
    <name type="scientific">Undibacterium aquatile</name>
    <dbReference type="NCBI Taxonomy" id="1537398"/>
    <lineage>
        <taxon>Bacteria</taxon>
        <taxon>Pseudomonadati</taxon>
        <taxon>Pseudomonadota</taxon>
        <taxon>Betaproteobacteria</taxon>
        <taxon>Burkholderiales</taxon>
        <taxon>Oxalobacteraceae</taxon>
        <taxon>Undibacterium</taxon>
    </lineage>
</organism>
<evidence type="ECO:0000313" key="2">
    <source>
        <dbReference type="Proteomes" id="UP000637632"/>
    </source>
</evidence>
<dbReference type="InterPro" id="IPR021332">
    <property type="entry name" value="DUF2944"/>
</dbReference>
<proteinExistence type="predicted"/>
<protein>
    <submittedName>
        <fullName evidence="1">DUF2946 family protein</fullName>
    </submittedName>
</protein>
<evidence type="ECO:0000313" key="1">
    <source>
        <dbReference type="EMBL" id="MBC3810643.1"/>
    </source>
</evidence>
<comment type="caution">
    <text evidence="1">The sequence shown here is derived from an EMBL/GenBank/DDBJ whole genome shotgun (WGS) entry which is preliminary data.</text>
</comment>
<sequence length="205" mass="23295">MDDIVKAAMAKWPDVPDCYGWLTLDARGNWRMRDARCQALNLPGDIIRHPSLLSFIDRNYQHDDKGQWYFQNGPQRVYVDLEATPYIARTSCAGFTLHTGEILPQPDAAFFNSEGNLILQSNKILAQLDDRDLAEVSSQLYENNQLLDDNDLMDWLNQTNQADCKRRLVWCFHGKSDCAIPVAKNELADLMATLGFKSHPAADHP</sequence>
<dbReference type="Proteomes" id="UP000637632">
    <property type="component" value="Unassembled WGS sequence"/>
</dbReference>
<accession>A0ABR6XD49</accession>
<dbReference type="RefSeq" id="WP_190477522.1">
    <property type="nucleotide sequence ID" value="NZ_JACOFT010000001.1"/>
</dbReference>
<keyword evidence="2" id="KW-1185">Reference proteome</keyword>
<name>A0ABR6XD49_9BURK</name>
<gene>
    <name evidence="1" type="ORF">H8K26_04250</name>
</gene>
<dbReference type="EMBL" id="JACOFT010000001">
    <property type="protein sequence ID" value="MBC3810643.1"/>
    <property type="molecule type" value="Genomic_DNA"/>
</dbReference>
<reference evidence="1 2" key="1">
    <citation type="submission" date="2020-08" db="EMBL/GenBank/DDBJ databases">
        <title>Novel species isolated from subtropical streams in China.</title>
        <authorList>
            <person name="Lu H."/>
        </authorList>
    </citation>
    <scope>NUCLEOTIDE SEQUENCE [LARGE SCALE GENOMIC DNA]</scope>
    <source>
        <strain evidence="1 2">CCTCC AB 2015119</strain>
    </source>
</reference>